<name>A0A0B0N3Z2_GOSAR</name>
<evidence type="ECO:0000313" key="2">
    <source>
        <dbReference type="Proteomes" id="UP000032142"/>
    </source>
</evidence>
<reference evidence="2" key="1">
    <citation type="submission" date="2014-09" db="EMBL/GenBank/DDBJ databases">
        <authorList>
            <person name="Mudge J."/>
            <person name="Ramaraj T."/>
            <person name="Lindquist I.E."/>
            <person name="Bharti A.K."/>
            <person name="Sundararajan A."/>
            <person name="Cameron C.T."/>
            <person name="Woodward J.E."/>
            <person name="May G.D."/>
            <person name="Brubaker C."/>
            <person name="Broadhvest J."/>
            <person name="Wilkins T.A."/>
        </authorList>
    </citation>
    <scope>NUCLEOTIDE SEQUENCE</scope>
    <source>
        <strain evidence="2">cv. AKA8401</strain>
    </source>
</reference>
<comment type="caution">
    <text evidence="1">The sequence shown here is derived from an EMBL/GenBank/DDBJ whole genome shotgun (WGS) entry which is preliminary data.</text>
</comment>
<evidence type="ECO:0000313" key="1">
    <source>
        <dbReference type="EMBL" id="KHG07540.1"/>
    </source>
</evidence>
<dbReference type="Proteomes" id="UP000032142">
    <property type="component" value="Unassembled WGS sequence"/>
</dbReference>
<gene>
    <name evidence="1" type="ORF">F383_34317</name>
</gene>
<sequence>MHSMNVTSESIHKQIQDIFFLGLIQCTVSLTKYFPIGLDKRHISLSKNFLIFD</sequence>
<proteinExistence type="predicted"/>
<accession>A0A0B0N3Z2</accession>
<organism evidence="1 2">
    <name type="scientific">Gossypium arboreum</name>
    <name type="common">Tree cotton</name>
    <name type="synonym">Gossypium nanking</name>
    <dbReference type="NCBI Taxonomy" id="29729"/>
    <lineage>
        <taxon>Eukaryota</taxon>
        <taxon>Viridiplantae</taxon>
        <taxon>Streptophyta</taxon>
        <taxon>Embryophyta</taxon>
        <taxon>Tracheophyta</taxon>
        <taxon>Spermatophyta</taxon>
        <taxon>Magnoliopsida</taxon>
        <taxon>eudicotyledons</taxon>
        <taxon>Gunneridae</taxon>
        <taxon>Pentapetalae</taxon>
        <taxon>rosids</taxon>
        <taxon>malvids</taxon>
        <taxon>Malvales</taxon>
        <taxon>Malvaceae</taxon>
        <taxon>Malvoideae</taxon>
        <taxon>Gossypium</taxon>
    </lineage>
</organism>
<dbReference type="EMBL" id="JRRC01476564">
    <property type="protein sequence ID" value="KHG07540.1"/>
    <property type="molecule type" value="Genomic_DNA"/>
</dbReference>
<keyword evidence="2" id="KW-1185">Reference proteome</keyword>
<protein>
    <submittedName>
        <fullName evidence="1">Glutamate receptor 2.5-like protein</fullName>
    </submittedName>
</protein>
<dbReference type="AlphaFoldDB" id="A0A0B0N3Z2"/>
<keyword evidence="1" id="KW-0675">Receptor</keyword>